<dbReference type="PANTHER" id="PTHR43844:SF2">
    <property type="entry name" value="SYNTHASE, VITAMIN-B12 INDEPENDENT, PUTATIVE (AFU_ORTHOLOGUE AFUA_3G12060)-RELATED"/>
    <property type="match status" value="1"/>
</dbReference>
<keyword evidence="2" id="KW-0808">Transferase</keyword>
<name>A0A543CYQ3_9PSEU</name>
<evidence type="ECO:0000313" key="2">
    <source>
        <dbReference type="EMBL" id="TQM02227.1"/>
    </source>
</evidence>
<dbReference type="InterPro" id="IPR038071">
    <property type="entry name" value="UROD/MetE-like_sf"/>
</dbReference>
<dbReference type="CDD" id="cd03311">
    <property type="entry name" value="CIMS_C_terminal_like"/>
    <property type="match status" value="1"/>
</dbReference>
<evidence type="ECO:0000313" key="3">
    <source>
        <dbReference type="Proteomes" id="UP000315677"/>
    </source>
</evidence>
<keyword evidence="2" id="KW-0489">Methyltransferase</keyword>
<dbReference type="Gene3D" id="3.20.20.210">
    <property type="match status" value="1"/>
</dbReference>
<dbReference type="SUPFAM" id="SSF51726">
    <property type="entry name" value="UROD/MetE-like"/>
    <property type="match status" value="1"/>
</dbReference>
<accession>A0A543CYQ3</accession>
<dbReference type="GO" id="GO:0003871">
    <property type="term" value="F:5-methyltetrahydropteroyltriglutamate-homocysteine S-methyltransferase activity"/>
    <property type="evidence" value="ECO:0007669"/>
    <property type="project" value="InterPro"/>
</dbReference>
<dbReference type="Pfam" id="PF01717">
    <property type="entry name" value="Meth_synt_2"/>
    <property type="match status" value="1"/>
</dbReference>
<dbReference type="EMBL" id="VFPA01000007">
    <property type="protein sequence ID" value="TQM02227.1"/>
    <property type="molecule type" value="Genomic_DNA"/>
</dbReference>
<evidence type="ECO:0000259" key="1">
    <source>
        <dbReference type="Pfam" id="PF01717"/>
    </source>
</evidence>
<dbReference type="InterPro" id="IPR002629">
    <property type="entry name" value="Met_Synth_C/arc"/>
</dbReference>
<dbReference type="Proteomes" id="UP000315677">
    <property type="component" value="Unassembled WGS sequence"/>
</dbReference>
<proteinExistence type="predicted"/>
<dbReference type="PANTHER" id="PTHR43844">
    <property type="entry name" value="METHIONINE SYNTHASE"/>
    <property type="match status" value="1"/>
</dbReference>
<sequence>MPLVRTTHTGSLPRPAPLLAALTERERGGAPLDQDEVRAAVADCVRRQVETGLDVVNDGELAKISYVTYVRGRLTGLATVETRQPRPNPALDGFPEYAQRLSDRTPFRDVRIPVCRGPVAYADPGAVEADIATLRAAGDAAGAGELFLSAASPGVIAMFVDDEHHGDRLAYLAALAEAMKTEYDAIHRAGLVLQVDCPDLAAGRAAFPDGEEGLRAHRERVAENVAALNTALRDVPRERVRLHMCWGNYEGPHHRDVPLRDILDIVLTARAATISFEAANPRHAHEWAVFAGRALPDDTVLMPGVIDSTTNYVEHPELVAQRIAHYARIVGPDRVLAATDCGMATTATGRDGVDPRIAWAKLRSLTEGATLATP</sequence>
<comment type="caution">
    <text evidence="2">The sequence shown here is derived from an EMBL/GenBank/DDBJ whole genome shotgun (WGS) entry which is preliminary data.</text>
</comment>
<feature type="domain" description="Cobalamin-independent methionine synthase MetE C-terminal/archaeal" evidence="1">
    <location>
        <begin position="167"/>
        <end position="346"/>
    </location>
</feature>
<dbReference type="GO" id="GO:0009086">
    <property type="term" value="P:methionine biosynthetic process"/>
    <property type="evidence" value="ECO:0007669"/>
    <property type="project" value="InterPro"/>
</dbReference>
<protein>
    <submittedName>
        <fullName evidence="2">5-methyltetrahydropteroyltriglutamate--homocysteine methyltransferase</fullName>
    </submittedName>
</protein>
<organism evidence="2 3">
    <name type="scientific">Pseudonocardia kunmingensis</name>
    <dbReference type="NCBI Taxonomy" id="630975"/>
    <lineage>
        <taxon>Bacteria</taxon>
        <taxon>Bacillati</taxon>
        <taxon>Actinomycetota</taxon>
        <taxon>Actinomycetes</taxon>
        <taxon>Pseudonocardiales</taxon>
        <taxon>Pseudonocardiaceae</taxon>
        <taxon>Pseudonocardia</taxon>
    </lineage>
</organism>
<dbReference type="GO" id="GO:0008270">
    <property type="term" value="F:zinc ion binding"/>
    <property type="evidence" value="ECO:0007669"/>
    <property type="project" value="InterPro"/>
</dbReference>
<dbReference type="GO" id="GO:0032259">
    <property type="term" value="P:methylation"/>
    <property type="evidence" value="ECO:0007669"/>
    <property type="project" value="UniProtKB-KW"/>
</dbReference>
<gene>
    <name evidence="2" type="ORF">FB558_8093</name>
</gene>
<dbReference type="RefSeq" id="WP_142063962.1">
    <property type="nucleotide sequence ID" value="NZ_VFPA01000007.1"/>
</dbReference>
<dbReference type="OrthoDB" id="244285at2"/>
<keyword evidence="3" id="KW-1185">Reference proteome</keyword>
<reference evidence="2 3" key="1">
    <citation type="submission" date="2019-06" db="EMBL/GenBank/DDBJ databases">
        <title>Sequencing the genomes of 1000 actinobacteria strains.</title>
        <authorList>
            <person name="Klenk H.-P."/>
        </authorList>
    </citation>
    <scope>NUCLEOTIDE SEQUENCE [LARGE SCALE GENOMIC DNA]</scope>
    <source>
        <strain evidence="2 3">DSM 45301</strain>
    </source>
</reference>
<dbReference type="AlphaFoldDB" id="A0A543CYQ3"/>